<feature type="domain" description="Major facilitator superfamily (MFS) profile" evidence="9">
    <location>
        <begin position="16"/>
        <end position="469"/>
    </location>
</feature>
<evidence type="ECO:0000256" key="3">
    <source>
        <dbReference type="ARBA" id="ARBA00022448"/>
    </source>
</evidence>
<evidence type="ECO:0000256" key="1">
    <source>
        <dbReference type="ARBA" id="ARBA00004651"/>
    </source>
</evidence>
<feature type="transmembrane region" description="Helical" evidence="8">
    <location>
        <begin position="170"/>
        <end position="190"/>
    </location>
</feature>
<dbReference type="PATRIC" id="fig|476652.3.peg.3555"/>
<organism evidence="10 11">
    <name type="scientific">Desulfosporosinus acididurans</name>
    <dbReference type="NCBI Taxonomy" id="476652"/>
    <lineage>
        <taxon>Bacteria</taxon>
        <taxon>Bacillati</taxon>
        <taxon>Bacillota</taxon>
        <taxon>Clostridia</taxon>
        <taxon>Eubacteriales</taxon>
        <taxon>Desulfitobacteriaceae</taxon>
        <taxon>Desulfosporosinus</taxon>
    </lineage>
</organism>
<feature type="transmembrane region" description="Helical" evidence="8">
    <location>
        <begin position="82"/>
        <end position="105"/>
    </location>
</feature>
<dbReference type="PANTHER" id="PTHR42718:SF9">
    <property type="entry name" value="MAJOR FACILITATOR SUPERFAMILY MULTIDRUG TRANSPORTER MFSC"/>
    <property type="match status" value="1"/>
</dbReference>
<comment type="similarity">
    <text evidence="2">Belongs to the major facilitator superfamily. EmrB family.</text>
</comment>
<dbReference type="InterPro" id="IPR011701">
    <property type="entry name" value="MFS"/>
</dbReference>
<keyword evidence="4" id="KW-1003">Cell membrane</keyword>
<evidence type="ECO:0000256" key="5">
    <source>
        <dbReference type="ARBA" id="ARBA00022692"/>
    </source>
</evidence>
<gene>
    <name evidence="10" type="primary">stp_4</name>
    <name evidence="10" type="ORF">DEAC_c33700</name>
</gene>
<feature type="transmembrane region" description="Helical" evidence="8">
    <location>
        <begin position="140"/>
        <end position="164"/>
    </location>
</feature>
<feature type="transmembrane region" description="Helical" evidence="8">
    <location>
        <begin position="227"/>
        <end position="251"/>
    </location>
</feature>
<evidence type="ECO:0000313" key="10">
    <source>
        <dbReference type="EMBL" id="KLU64726.1"/>
    </source>
</evidence>
<dbReference type="Proteomes" id="UP000036356">
    <property type="component" value="Unassembled WGS sequence"/>
</dbReference>
<feature type="transmembrane region" description="Helical" evidence="8">
    <location>
        <begin position="440"/>
        <end position="464"/>
    </location>
</feature>
<dbReference type="FunFam" id="1.20.1720.10:FF:000021">
    <property type="entry name" value="Drug resistance transporter, EmrB/QacA subfamily"/>
    <property type="match status" value="1"/>
</dbReference>
<dbReference type="Gene3D" id="1.20.1720.10">
    <property type="entry name" value="Multidrug resistance protein D"/>
    <property type="match status" value="1"/>
</dbReference>
<dbReference type="GO" id="GO:0005886">
    <property type="term" value="C:plasma membrane"/>
    <property type="evidence" value="ECO:0007669"/>
    <property type="project" value="UniProtKB-SubCell"/>
</dbReference>
<keyword evidence="3" id="KW-0813">Transport</keyword>
<dbReference type="PANTHER" id="PTHR42718">
    <property type="entry name" value="MAJOR FACILITATOR SUPERFAMILY MULTIDRUG TRANSPORTER MFSC"/>
    <property type="match status" value="1"/>
</dbReference>
<dbReference type="SUPFAM" id="SSF103473">
    <property type="entry name" value="MFS general substrate transporter"/>
    <property type="match status" value="2"/>
</dbReference>
<dbReference type="RefSeq" id="WP_047811170.1">
    <property type="nucleotide sequence ID" value="NZ_LDZY01000012.1"/>
</dbReference>
<feature type="transmembrane region" description="Helical" evidence="8">
    <location>
        <begin position="12"/>
        <end position="31"/>
    </location>
</feature>
<feature type="transmembrane region" description="Helical" evidence="8">
    <location>
        <begin position="398"/>
        <end position="420"/>
    </location>
</feature>
<accession>A0A0J1IJ00</accession>
<comment type="caution">
    <text evidence="10">The sequence shown here is derived from an EMBL/GenBank/DDBJ whole genome shotgun (WGS) entry which is preliminary data.</text>
</comment>
<name>A0A0J1IJ00_9FIRM</name>
<evidence type="ECO:0000256" key="2">
    <source>
        <dbReference type="ARBA" id="ARBA00008537"/>
    </source>
</evidence>
<evidence type="ECO:0000256" key="7">
    <source>
        <dbReference type="ARBA" id="ARBA00023136"/>
    </source>
</evidence>
<keyword evidence="5 8" id="KW-0812">Transmembrane</keyword>
<dbReference type="PROSITE" id="PS50850">
    <property type="entry name" value="MFS"/>
    <property type="match status" value="1"/>
</dbReference>
<dbReference type="AlphaFoldDB" id="A0A0J1IJ00"/>
<dbReference type="NCBIfam" id="TIGR00711">
    <property type="entry name" value="efflux_EmrB"/>
    <property type="match status" value="1"/>
</dbReference>
<dbReference type="Pfam" id="PF07690">
    <property type="entry name" value="MFS_1"/>
    <property type="match status" value="2"/>
</dbReference>
<proteinExistence type="inferred from homology"/>
<dbReference type="PRINTS" id="PR01036">
    <property type="entry name" value="TCRTETB"/>
</dbReference>
<feature type="transmembrane region" description="Helical" evidence="8">
    <location>
        <begin position="306"/>
        <end position="327"/>
    </location>
</feature>
<dbReference type="InterPro" id="IPR004638">
    <property type="entry name" value="EmrB-like"/>
</dbReference>
<reference evidence="10 11" key="1">
    <citation type="submission" date="2015-06" db="EMBL/GenBank/DDBJ databases">
        <title>Draft genome of the moderately acidophilic sulfate reducer Candidatus Desulfosporosinus acididurans strain M1.</title>
        <authorList>
            <person name="Poehlein A."/>
            <person name="Petzsch P."/>
            <person name="Johnson B.D."/>
            <person name="Schloemann M."/>
            <person name="Daniel R."/>
            <person name="Muehling M."/>
        </authorList>
    </citation>
    <scope>NUCLEOTIDE SEQUENCE [LARGE SCALE GENOMIC DNA]</scope>
    <source>
        <strain evidence="10 11">M1</strain>
    </source>
</reference>
<feature type="transmembrane region" description="Helical" evidence="8">
    <location>
        <begin position="360"/>
        <end position="377"/>
    </location>
</feature>
<sequence>MAEASIREHPNIRWFILLTVSVGTFMSTLDSSIVNVALPTISTAFKTDLETLQWVVTGYLLTISSLLPIFGRLADILGRKRIFSIGFILFTVGSALCGLSTNVFMLIGFRVFQALGASMLMANSQAITVAAFSPHERGRALGLTGTTVALGSLTGPALGGLIVGLVGWEYIFYINVPIGIIGFIASQIILPDDKPTEEREPFDFYGAFLFSIGMVALLFAINNGEDYGWSSAPILLGIAAGLILLISFFIIEQKVKAPMINLSLYKIKPFAIGNISGFLSFVASFCNTMLMPFVLQHSFNWSPEKIGLLMATFPVVMAIIAPTSGYLSDKIGPVFLTTGGLVIIAMGLFFLATLNIQSPIWYIMIGTILMGLGSGMFQSPNNSSVMGAVPRHMLGTAGGLNALVRNVGMVVGTTLAVSVYDARQNRILTGLTKPTLAQQVSASLSAYHTVMIIGGVVALLAAFLSMSRKGYVSGDLHKVQRS</sequence>
<comment type="subcellular location">
    <subcellularLocation>
        <location evidence="1">Cell membrane</location>
        <topology evidence="1">Multi-pass membrane protein</topology>
    </subcellularLocation>
</comment>
<keyword evidence="7 8" id="KW-0472">Membrane</keyword>
<dbReference type="CDD" id="cd17321">
    <property type="entry name" value="MFS_MMR_MDR_like"/>
    <property type="match status" value="1"/>
</dbReference>
<dbReference type="EMBL" id="LDZY01000012">
    <property type="protein sequence ID" value="KLU64726.1"/>
    <property type="molecule type" value="Genomic_DNA"/>
</dbReference>
<dbReference type="Gene3D" id="1.20.1250.20">
    <property type="entry name" value="MFS general substrate transporter like domains"/>
    <property type="match status" value="1"/>
</dbReference>
<feature type="transmembrane region" description="Helical" evidence="8">
    <location>
        <begin position="334"/>
        <end position="354"/>
    </location>
</feature>
<feature type="transmembrane region" description="Helical" evidence="8">
    <location>
        <begin position="202"/>
        <end position="221"/>
    </location>
</feature>
<feature type="transmembrane region" description="Helical" evidence="8">
    <location>
        <begin position="51"/>
        <end position="70"/>
    </location>
</feature>
<dbReference type="InterPro" id="IPR036259">
    <property type="entry name" value="MFS_trans_sf"/>
</dbReference>
<dbReference type="InterPro" id="IPR020846">
    <property type="entry name" value="MFS_dom"/>
</dbReference>
<dbReference type="GO" id="GO:0022857">
    <property type="term" value="F:transmembrane transporter activity"/>
    <property type="evidence" value="ECO:0007669"/>
    <property type="project" value="InterPro"/>
</dbReference>
<evidence type="ECO:0000256" key="6">
    <source>
        <dbReference type="ARBA" id="ARBA00022989"/>
    </source>
</evidence>
<dbReference type="STRING" id="476652.DEAC_c33700"/>
<evidence type="ECO:0000259" key="9">
    <source>
        <dbReference type="PROSITE" id="PS50850"/>
    </source>
</evidence>
<evidence type="ECO:0000256" key="8">
    <source>
        <dbReference type="SAM" id="Phobius"/>
    </source>
</evidence>
<protein>
    <submittedName>
        <fullName evidence="10">Multidrug resistance protein Stp</fullName>
    </submittedName>
</protein>
<keyword evidence="6 8" id="KW-1133">Transmembrane helix</keyword>
<evidence type="ECO:0000313" key="11">
    <source>
        <dbReference type="Proteomes" id="UP000036356"/>
    </source>
</evidence>
<evidence type="ECO:0000256" key="4">
    <source>
        <dbReference type="ARBA" id="ARBA00022475"/>
    </source>
</evidence>
<keyword evidence="11" id="KW-1185">Reference proteome</keyword>
<feature type="transmembrane region" description="Helical" evidence="8">
    <location>
        <begin position="272"/>
        <end position="294"/>
    </location>
</feature>